<evidence type="ECO:0000256" key="6">
    <source>
        <dbReference type="SAM" id="SignalP"/>
    </source>
</evidence>
<evidence type="ECO:0000313" key="9">
    <source>
        <dbReference type="Proteomes" id="UP000326546"/>
    </source>
</evidence>
<dbReference type="PANTHER" id="PTHR42852">
    <property type="entry name" value="THIOL:DISULFIDE INTERCHANGE PROTEIN DSBE"/>
    <property type="match status" value="1"/>
</dbReference>
<keyword evidence="6" id="KW-0732">Signal</keyword>
<dbReference type="PANTHER" id="PTHR42852:SF6">
    <property type="entry name" value="THIOL:DISULFIDE INTERCHANGE PROTEIN DSBE"/>
    <property type="match status" value="1"/>
</dbReference>
<protein>
    <submittedName>
        <fullName evidence="8">TlpA family protein disulfide reductase</fullName>
    </submittedName>
</protein>
<evidence type="ECO:0000256" key="5">
    <source>
        <dbReference type="ARBA" id="ARBA00023284"/>
    </source>
</evidence>
<dbReference type="Proteomes" id="UP000326546">
    <property type="component" value="Chromosome"/>
</dbReference>
<dbReference type="RefSeq" id="WP_158060050.1">
    <property type="nucleotide sequence ID" value="NZ_CP044427.1"/>
</dbReference>
<dbReference type="InterPro" id="IPR013766">
    <property type="entry name" value="Thioredoxin_domain"/>
</dbReference>
<evidence type="ECO:0000259" key="7">
    <source>
        <dbReference type="PROSITE" id="PS51352"/>
    </source>
</evidence>
<keyword evidence="3" id="KW-0812">Transmembrane</keyword>
<dbReference type="PROSITE" id="PS00194">
    <property type="entry name" value="THIOREDOXIN_1"/>
    <property type="match status" value="1"/>
</dbReference>
<dbReference type="OrthoDB" id="9796554at2"/>
<feature type="chain" id="PRO_5039180600" evidence="6">
    <location>
        <begin position="31"/>
        <end position="211"/>
    </location>
</feature>
<dbReference type="GO" id="GO:0016491">
    <property type="term" value="F:oxidoreductase activity"/>
    <property type="evidence" value="ECO:0007669"/>
    <property type="project" value="InterPro"/>
</dbReference>
<dbReference type="InterPro" id="IPR050553">
    <property type="entry name" value="Thioredoxin_ResA/DsbE_sf"/>
</dbReference>
<dbReference type="GO" id="GO:0030313">
    <property type="term" value="C:cell envelope"/>
    <property type="evidence" value="ECO:0007669"/>
    <property type="project" value="UniProtKB-SubCell"/>
</dbReference>
<keyword evidence="3" id="KW-0735">Signal-anchor</keyword>
<dbReference type="GO" id="GO:0017004">
    <property type="term" value="P:cytochrome complex assembly"/>
    <property type="evidence" value="ECO:0007669"/>
    <property type="project" value="UniProtKB-KW"/>
</dbReference>
<evidence type="ECO:0000256" key="4">
    <source>
        <dbReference type="ARBA" id="ARBA00023157"/>
    </source>
</evidence>
<proteinExistence type="predicted"/>
<dbReference type="InterPro" id="IPR036249">
    <property type="entry name" value="Thioredoxin-like_sf"/>
</dbReference>
<dbReference type="KEGG" id="serw:FY030_01955"/>
<sequence>MSARKTHGPARAKRALALAPAALLLLSACSDDGTSINDQMRQGDQKGYVAGDGRIERLAPEERSTVIELSGTTLEDEPWDSQEHRGEVVVINVWGSWCGPCDAEAPDLVAVSEAYDDAGEPVAFIGVNHRDSVQNAVAFERRHGVPYPSLLDDGGRTLSQLQGLATSRPTTMLLDGEGRVAARVNGQVDASTLRGLVEDVLADESAPEATG</sequence>
<dbReference type="GO" id="GO:0016209">
    <property type="term" value="F:antioxidant activity"/>
    <property type="evidence" value="ECO:0007669"/>
    <property type="project" value="InterPro"/>
</dbReference>
<keyword evidence="4" id="KW-1015">Disulfide bond</keyword>
<dbReference type="SUPFAM" id="SSF52833">
    <property type="entry name" value="Thioredoxin-like"/>
    <property type="match status" value="1"/>
</dbReference>
<dbReference type="Pfam" id="PF00578">
    <property type="entry name" value="AhpC-TSA"/>
    <property type="match status" value="1"/>
</dbReference>
<dbReference type="PROSITE" id="PS51352">
    <property type="entry name" value="THIOREDOXIN_2"/>
    <property type="match status" value="1"/>
</dbReference>
<evidence type="ECO:0000256" key="1">
    <source>
        <dbReference type="ARBA" id="ARBA00004196"/>
    </source>
</evidence>
<reference evidence="8 9" key="1">
    <citation type="submission" date="2019-09" db="EMBL/GenBank/DDBJ databases">
        <title>Serinicoccus pratensis sp. nov., isolated from meadow soil.</title>
        <authorList>
            <person name="Zhang W."/>
        </authorList>
    </citation>
    <scope>NUCLEOTIDE SEQUENCE [LARGE SCALE GENOMIC DNA]</scope>
    <source>
        <strain evidence="8 9">W204</strain>
    </source>
</reference>
<organism evidence="8 9">
    <name type="scientific">Ornithinimicrobium pratense</name>
    <dbReference type="NCBI Taxonomy" id="2593973"/>
    <lineage>
        <taxon>Bacteria</taxon>
        <taxon>Bacillati</taxon>
        <taxon>Actinomycetota</taxon>
        <taxon>Actinomycetes</taxon>
        <taxon>Micrococcales</taxon>
        <taxon>Ornithinimicrobiaceae</taxon>
        <taxon>Ornithinimicrobium</taxon>
    </lineage>
</organism>
<keyword evidence="5" id="KW-0676">Redox-active center</keyword>
<dbReference type="InterPro" id="IPR017937">
    <property type="entry name" value="Thioredoxin_CS"/>
</dbReference>
<name>A0A5J6V1X2_9MICO</name>
<feature type="signal peptide" evidence="6">
    <location>
        <begin position="1"/>
        <end position="30"/>
    </location>
</feature>
<evidence type="ECO:0000313" key="8">
    <source>
        <dbReference type="EMBL" id="QFG67655.1"/>
    </source>
</evidence>
<evidence type="ECO:0000256" key="3">
    <source>
        <dbReference type="ARBA" id="ARBA00022968"/>
    </source>
</evidence>
<dbReference type="PROSITE" id="PS51257">
    <property type="entry name" value="PROKAR_LIPOPROTEIN"/>
    <property type="match status" value="1"/>
</dbReference>
<accession>A0A5J6V1X2</accession>
<dbReference type="AlphaFoldDB" id="A0A5J6V1X2"/>
<evidence type="ECO:0000256" key="2">
    <source>
        <dbReference type="ARBA" id="ARBA00022748"/>
    </source>
</evidence>
<keyword evidence="9" id="KW-1185">Reference proteome</keyword>
<keyword evidence="2" id="KW-0201">Cytochrome c-type biogenesis</keyword>
<comment type="subcellular location">
    <subcellularLocation>
        <location evidence="1">Cell envelope</location>
    </subcellularLocation>
</comment>
<feature type="domain" description="Thioredoxin" evidence="7">
    <location>
        <begin position="60"/>
        <end position="202"/>
    </location>
</feature>
<dbReference type="InterPro" id="IPR000866">
    <property type="entry name" value="AhpC/TSA"/>
</dbReference>
<gene>
    <name evidence="8" type="ORF">FY030_01955</name>
</gene>
<dbReference type="Gene3D" id="3.40.30.10">
    <property type="entry name" value="Glutaredoxin"/>
    <property type="match status" value="1"/>
</dbReference>
<dbReference type="EMBL" id="CP044427">
    <property type="protein sequence ID" value="QFG67655.1"/>
    <property type="molecule type" value="Genomic_DNA"/>
</dbReference>
<dbReference type="CDD" id="cd02966">
    <property type="entry name" value="TlpA_like_family"/>
    <property type="match status" value="1"/>
</dbReference>